<keyword evidence="1" id="KW-1133">Transmembrane helix</keyword>
<evidence type="ECO:0000313" key="2">
    <source>
        <dbReference type="EMBL" id="ADZ79035.1"/>
    </source>
</evidence>
<keyword evidence="1" id="KW-0472">Membrane</keyword>
<evidence type="ECO:0000256" key="1">
    <source>
        <dbReference type="SAM" id="Phobius"/>
    </source>
</evidence>
<gene>
    <name evidence="2" type="ordered locus">Sph21_2481</name>
</gene>
<proteinExistence type="predicted"/>
<name>F4CED4_SPHS2</name>
<feature type="transmembrane region" description="Helical" evidence="1">
    <location>
        <begin position="156"/>
        <end position="173"/>
    </location>
</feature>
<feature type="transmembrane region" description="Helical" evidence="1">
    <location>
        <begin position="89"/>
        <end position="110"/>
    </location>
</feature>
<feature type="transmembrane region" description="Helical" evidence="1">
    <location>
        <begin position="130"/>
        <end position="150"/>
    </location>
</feature>
<feature type="transmembrane region" description="Helical" evidence="1">
    <location>
        <begin position="43"/>
        <end position="69"/>
    </location>
</feature>
<sequence>MLIYIGYFKDFCNFVIQSTFMKEKDLMAELNSIRSLMERSAKFISLHGLSGVLAGIYALIGAYIGYRLVYRTDNGMTYDNYSLHDQETISKLVVVAVLVLILSITTAVVLSARKAQQRHQKIWNTASKALLLNAGIPLLTGGLLILILLYRGYFGVIAPACLIFYGLALISGSHYTFNDVKWLGILQVILGLFAAMMPGYGLLFWAGGFGVLHIIYGSVMYAKYDTAK</sequence>
<accession>F4CED4</accession>
<dbReference type="STRING" id="743722.Sph21_2481"/>
<dbReference type="KEGG" id="shg:Sph21_2481"/>
<dbReference type="PATRIC" id="fig|743722.3.peg.2658"/>
<reference evidence="2" key="1">
    <citation type="submission" date="2011-03" db="EMBL/GenBank/DDBJ databases">
        <title>Complete sequence of Sphingobacterium sp. 21.</title>
        <authorList>
            <consortium name="US DOE Joint Genome Institute"/>
            <person name="Lucas S."/>
            <person name="Copeland A."/>
            <person name="Lapidus A."/>
            <person name="Cheng J.-F."/>
            <person name="Goodwin L."/>
            <person name="Pitluck S."/>
            <person name="Davenport K."/>
            <person name="Detter J.C."/>
            <person name="Han C."/>
            <person name="Tapia R."/>
            <person name="Land M."/>
            <person name="Hauser L."/>
            <person name="Kyrpides N."/>
            <person name="Ivanova N."/>
            <person name="Ovchinnikova G."/>
            <person name="Pagani I."/>
            <person name="Siebers A.K."/>
            <person name="Allgaier M."/>
            <person name="Thelen M.P."/>
            <person name="Hugenholtz P."/>
            <person name="Woyke T."/>
        </authorList>
    </citation>
    <scope>NUCLEOTIDE SEQUENCE</scope>
    <source>
        <strain evidence="2">21</strain>
    </source>
</reference>
<feature type="transmembrane region" description="Helical" evidence="1">
    <location>
        <begin position="180"/>
        <end position="197"/>
    </location>
</feature>
<dbReference type="HOGENOM" id="CLU_091995_0_0_10"/>
<dbReference type="eggNOG" id="COG3127">
    <property type="taxonomic scope" value="Bacteria"/>
</dbReference>
<protein>
    <submittedName>
        <fullName evidence="2">Uncharacterized protein</fullName>
    </submittedName>
</protein>
<dbReference type="AlphaFoldDB" id="F4CED4"/>
<feature type="transmembrane region" description="Helical" evidence="1">
    <location>
        <begin position="203"/>
        <end position="222"/>
    </location>
</feature>
<organism evidence="2">
    <name type="scientific">Sphingobacterium sp. (strain 21)</name>
    <dbReference type="NCBI Taxonomy" id="743722"/>
    <lineage>
        <taxon>Bacteria</taxon>
        <taxon>Pseudomonadati</taxon>
        <taxon>Bacteroidota</taxon>
        <taxon>Sphingobacteriia</taxon>
        <taxon>Sphingobacteriales</taxon>
        <taxon>Sphingobacteriaceae</taxon>
        <taxon>Sphingobacterium</taxon>
    </lineage>
</organism>
<dbReference type="EMBL" id="CP002584">
    <property type="protein sequence ID" value="ADZ79035.1"/>
    <property type="molecule type" value="Genomic_DNA"/>
</dbReference>
<keyword evidence="1" id="KW-0812">Transmembrane</keyword>